<evidence type="ECO:0000256" key="2">
    <source>
        <dbReference type="ARBA" id="ARBA00023125"/>
    </source>
</evidence>
<keyword evidence="2" id="KW-0238">DNA-binding</keyword>
<name>A0A9X4QQ60_9BACL</name>
<gene>
    <name evidence="5" type="ORF">OMP38_32815</name>
</gene>
<dbReference type="AlphaFoldDB" id="A0A9X4QQ60"/>
<dbReference type="GO" id="GO:0003677">
    <property type="term" value="F:DNA binding"/>
    <property type="evidence" value="ECO:0007669"/>
    <property type="project" value="UniProtKB-KW"/>
</dbReference>
<evidence type="ECO:0000256" key="3">
    <source>
        <dbReference type="ARBA" id="ARBA00023163"/>
    </source>
</evidence>
<dbReference type="InterPro" id="IPR009061">
    <property type="entry name" value="DNA-bd_dom_put_sf"/>
</dbReference>
<proteinExistence type="predicted"/>
<dbReference type="EMBL" id="JAPDHZ010000008">
    <property type="protein sequence ID" value="MDG0795079.1"/>
    <property type="molecule type" value="Genomic_DNA"/>
</dbReference>
<organism evidence="5 6">
    <name type="scientific">Cohnella ginsengisoli</name>
    <dbReference type="NCBI Taxonomy" id="425004"/>
    <lineage>
        <taxon>Bacteria</taxon>
        <taxon>Bacillati</taxon>
        <taxon>Bacillota</taxon>
        <taxon>Bacilli</taxon>
        <taxon>Bacillales</taxon>
        <taxon>Paenibacillaceae</taxon>
        <taxon>Cohnella</taxon>
    </lineage>
</organism>
<dbReference type="InterPro" id="IPR047057">
    <property type="entry name" value="MerR_fam"/>
</dbReference>
<keyword evidence="1" id="KW-0805">Transcription regulation</keyword>
<protein>
    <submittedName>
        <fullName evidence="5">MerR family transcriptional regulator</fullName>
    </submittedName>
</protein>
<dbReference type="PROSITE" id="PS50937">
    <property type="entry name" value="HTH_MERR_2"/>
    <property type="match status" value="1"/>
</dbReference>
<keyword evidence="3" id="KW-0804">Transcription</keyword>
<sequence>MKIQELADRVGLSVHTIRYYEKEGLLDERHVERDNNNYRHYADEAIERLKLVKRFQTVGCSLTELKEILQGLDTNTTTTQQGIDWVLSKIKEIERKKEEYDQVLATLNRMLEYKVALQDDPGKKHR</sequence>
<accession>A0A9X4QQ60</accession>
<dbReference type="GO" id="GO:0003700">
    <property type="term" value="F:DNA-binding transcription factor activity"/>
    <property type="evidence" value="ECO:0007669"/>
    <property type="project" value="InterPro"/>
</dbReference>
<dbReference type="RefSeq" id="WP_277568781.1">
    <property type="nucleotide sequence ID" value="NZ_JAPDHZ010000008.1"/>
</dbReference>
<feature type="domain" description="HTH merR-type" evidence="4">
    <location>
        <begin position="1"/>
        <end position="71"/>
    </location>
</feature>
<comment type="caution">
    <text evidence="5">The sequence shown here is derived from an EMBL/GenBank/DDBJ whole genome shotgun (WGS) entry which is preliminary data.</text>
</comment>
<reference evidence="5 6" key="1">
    <citation type="submission" date="2022-10" db="EMBL/GenBank/DDBJ databases">
        <title>Comparative genomic analysis of Cohnella hashimotonis sp. nov., isolated from the International Space Station.</title>
        <authorList>
            <person name="Simpson A."/>
            <person name="Venkateswaran K."/>
        </authorList>
    </citation>
    <scope>NUCLEOTIDE SEQUENCE [LARGE SCALE GENOMIC DNA]</scope>
    <source>
        <strain evidence="5 6">DSM 18997</strain>
    </source>
</reference>
<dbReference type="Proteomes" id="UP001153387">
    <property type="component" value="Unassembled WGS sequence"/>
</dbReference>
<dbReference type="SMART" id="SM00422">
    <property type="entry name" value="HTH_MERR"/>
    <property type="match status" value="1"/>
</dbReference>
<keyword evidence="6" id="KW-1185">Reference proteome</keyword>
<dbReference type="PANTHER" id="PTHR30204">
    <property type="entry name" value="REDOX-CYCLING DRUG-SENSING TRANSCRIPTIONAL ACTIVATOR SOXR"/>
    <property type="match status" value="1"/>
</dbReference>
<dbReference type="InterPro" id="IPR000551">
    <property type="entry name" value="MerR-type_HTH_dom"/>
</dbReference>
<dbReference type="SUPFAM" id="SSF46955">
    <property type="entry name" value="Putative DNA-binding domain"/>
    <property type="match status" value="1"/>
</dbReference>
<dbReference type="PANTHER" id="PTHR30204:SF94">
    <property type="entry name" value="HEAVY METAL-DEPENDENT TRANSCRIPTIONAL REGULATOR HI_0293-RELATED"/>
    <property type="match status" value="1"/>
</dbReference>
<evidence type="ECO:0000256" key="1">
    <source>
        <dbReference type="ARBA" id="ARBA00023015"/>
    </source>
</evidence>
<evidence type="ECO:0000313" key="6">
    <source>
        <dbReference type="Proteomes" id="UP001153387"/>
    </source>
</evidence>
<evidence type="ECO:0000313" key="5">
    <source>
        <dbReference type="EMBL" id="MDG0795079.1"/>
    </source>
</evidence>
<dbReference type="Gene3D" id="1.10.1660.10">
    <property type="match status" value="1"/>
</dbReference>
<dbReference type="Pfam" id="PF13411">
    <property type="entry name" value="MerR_1"/>
    <property type="match status" value="1"/>
</dbReference>
<evidence type="ECO:0000259" key="4">
    <source>
        <dbReference type="PROSITE" id="PS50937"/>
    </source>
</evidence>